<dbReference type="Proteomes" id="UP001497453">
    <property type="component" value="Chromosome 11"/>
</dbReference>
<name>A0ABP1CXK7_9APHY</name>
<evidence type="ECO:0000313" key="1">
    <source>
        <dbReference type="EMBL" id="CAL1699473.1"/>
    </source>
</evidence>
<dbReference type="EMBL" id="OZ037954">
    <property type="protein sequence ID" value="CAL1699473.1"/>
    <property type="molecule type" value="Genomic_DNA"/>
</dbReference>
<reference evidence="2" key="1">
    <citation type="submission" date="2024-04" db="EMBL/GenBank/DDBJ databases">
        <authorList>
            <person name="Shaw F."/>
            <person name="Minotto A."/>
        </authorList>
    </citation>
    <scope>NUCLEOTIDE SEQUENCE [LARGE SCALE GENOMIC DNA]</scope>
</reference>
<accession>A0ABP1CXK7</accession>
<evidence type="ECO:0000313" key="2">
    <source>
        <dbReference type="Proteomes" id="UP001497453"/>
    </source>
</evidence>
<proteinExistence type="predicted"/>
<gene>
    <name evidence="1" type="ORF">GFSPODELE1_LOCUS2694</name>
</gene>
<sequence length="91" mass="9730">MTTQTLHPFAFLIIETLISRTSLYGLLRILSRSQLPSIHCIWRPSIRLCIPRATFIGPSSTLTTSSAAGASCSFGGGRAVVSRGHGLLCAK</sequence>
<protein>
    <submittedName>
        <fullName evidence="1">Uncharacterized protein</fullName>
    </submittedName>
</protein>
<organism evidence="1 2">
    <name type="scientific">Somion occarium</name>
    <dbReference type="NCBI Taxonomy" id="3059160"/>
    <lineage>
        <taxon>Eukaryota</taxon>
        <taxon>Fungi</taxon>
        <taxon>Dikarya</taxon>
        <taxon>Basidiomycota</taxon>
        <taxon>Agaricomycotina</taxon>
        <taxon>Agaricomycetes</taxon>
        <taxon>Polyporales</taxon>
        <taxon>Cerrenaceae</taxon>
        <taxon>Somion</taxon>
    </lineage>
</organism>
<keyword evidence="2" id="KW-1185">Reference proteome</keyword>